<dbReference type="Pfam" id="PF01904">
    <property type="entry name" value="DUF72"/>
    <property type="match status" value="1"/>
</dbReference>
<accession>A0A1X9NL01</accession>
<sequence length="289" mass="33237">MSSPQSPFYDLGLPMWSNRQWIGSLFPAGANSKNFLQHYSSVFNSVEGNTTFYALPSESTVASWQAQAQPGFRFCFKLPRKITHENYLRYCGVELSEFLKRLEPLGEALGAFMIQLPDSFAPEQLPDLESFLKELPSDYRFSVEVRHRDFFNRGDEEKALNQILNQYQIDRVCFDSRALFSRPAITEQEKDAHRKKPRLPVHAIPTATHPIIRFIGGADFHHNQQYLLPWVNKISQWQQQGIKPTLFIHTPDNLGAPEQAAMFHQLLSELPGWQPLAKTIKDETQLAIF</sequence>
<dbReference type="EMBL" id="CP019343">
    <property type="protein sequence ID" value="ARN74623.1"/>
    <property type="molecule type" value="Genomic_DNA"/>
</dbReference>
<dbReference type="Proteomes" id="UP000193450">
    <property type="component" value="Chromosome"/>
</dbReference>
<dbReference type="OrthoDB" id="9780310at2"/>
<dbReference type="InterPro" id="IPR036520">
    <property type="entry name" value="UPF0759_sf"/>
</dbReference>
<keyword evidence="2" id="KW-1185">Reference proteome</keyword>
<evidence type="ECO:0000313" key="1">
    <source>
        <dbReference type="EMBL" id="ARN74623.1"/>
    </source>
</evidence>
<dbReference type="STRING" id="716816.BST96_11115"/>
<dbReference type="InterPro" id="IPR002763">
    <property type="entry name" value="DUF72"/>
</dbReference>
<dbReference type="RefSeq" id="WP_085758773.1">
    <property type="nucleotide sequence ID" value="NZ_CP019343.1"/>
</dbReference>
<dbReference type="KEGG" id="osg:BST96_11115"/>
<evidence type="ECO:0008006" key="3">
    <source>
        <dbReference type="Google" id="ProtNLM"/>
    </source>
</evidence>
<reference evidence="1 2" key="1">
    <citation type="submission" date="2016-11" db="EMBL/GenBank/DDBJ databases">
        <title>Trade-off between light-utilization and light-protection in marine flavobacteria.</title>
        <authorList>
            <person name="Kumagai Y."/>
        </authorList>
    </citation>
    <scope>NUCLEOTIDE SEQUENCE [LARGE SCALE GENOMIC DNA]</scope>
    <source>
        <strain evidence="1 2">NBRC 107125</strain>
    </source>
</reference>
<dbReference type="Gene3D" id="3.20.20.410">
    <property type="entry name" value="Protein of unknown function UPF0759"/>
    <property type="match status" value="1"/>
</dbReference>
<proteinExistence type="predicted"/>
<organism evidence="1 2">
    <name type="scientific">Oceanicoccus sagamiensis</name>
    <dbReference type="NCBI Taxonomy" id="716816"/>
    <lineage>
        <taxon>Bacteria</taxon>
        <taxon>Pseudomonadati</taxon>
        <taxon>Pseudomonadota</taxon>
        <taxon>Gammaproteobacteria</taxon>
        <taxon>Cellvibrionales</taxon>
        <taxon>Spongiibacteraceae</taxon>
        <taxon>Oceanicoccus</taxon>
    </lineage>
</organism>
<dbReference type="PANTHER" id="PTHR30348">
    <property type="entry name" value="UNCHARACTERIZED PROTEIN YECE"/>
    <property type="match status" value="1"/>
</dbReference>
<dbReference type="SUPFAM" id="SSF117396">
    <property type="entry name" value="TM1631-like"/>
    <property type="match status" value="1"/>
</dbReference>
<dbReference type="PANTHER" id="PTHR30348:SF9">
    <property type="entry name" value="UPF0759 PROTEIN YECE"/>
    <property type="match status" value="1"/>
</dbReference>
<gene>
    <name evidence="1" type="ORF">BST96_11115</name>
</gene>
<dbReference type="AlphaFoldDB" id="A0A1X9NL01"/>
<name>A0A1X9NL01_9GAMM</name>
<evidence type="ECO:0000313" key="2">
    <source>
        <dbReference type="Proteomes" id="UP000193450"/>
    </source>
</evidence>
<protein>
    <recommendedName>
        <fullName evidence="3">DUF72 domain-containing protein</fullName>
    </recommendedName>
</protein>